<protein>
    <submittedName>
        <fullName evidence="2">TRAP transporter substrate-binding protein DctP</fullName>
    </submittedName>
</protein>
<sequence>MTFKLLSKAALALATMGLCLSAASAAYKSEYKLSVVPGASSGWGQTATFFADCVRQKSNGRINIKPYFGAQLMAGKQTSELLLVRRGAIDFALASTINWSPQIKELNLTALPFFVANNPDRYKAIDAIEAGKSGKMLEKAIEKTGVKFLGWSENGFRELTTSKGPIEKPEDMKGMKLRVCGTPIFIDIFSSLGANPQAINWSEAVTGFQQGIVDGQENPTNGINVPTKVWQWHKYSTDWHYMIDPLFFTANMKVWKEFSPEDQKLILSCATEAEKYGKALSRLSNDNGQAYEYLKSINKLPAITNPKEELKKNGMTVTEYTPEMIKRFYEATAGVRADWTQKIGPNVVKAAEEDMQAAK</sequence>
<evidence type="ECO:0000256" key="1">
    <source>
        <dbReference type="ARBA" id="ARBA00022729"/>
    </source>
</evidence>
<evidence type="ECO:0000313" key="3">
    <source>
        <dbReference type="Proteomes" id="UP000462362"/>
    </source>
</evidence>
<dbReference type="Proteomes" id="UP000462362">
    <property type="component" value="Unassembled WGS sequence"/>
</dbReference>
<proteinExistence type="predicted"/>
<dbReference type="AlphaFoldDB" id="A0A6I3S2K7"/>
<keyword evidence="1" id="KW-0732">Signal</keyword>
<reference evidence="2 3" key="1">
    <citation type="journal article" date="2019" name="Nat. Med.">
        <title>A library of human gut bacterial isolates paired with longitudinal multiomics data enables mechanistic microbiome research.</title>
        <authorList>
            <person name="Poyet M."/>
            <person name="Groussin M."/>
            <person name="Gibbons S.M."/>
            <person name="Avila-Pacheco J."/>
            <person name="Jiang X."/>
            <person name="Kearney S.M."/>
            <person name="Perrotta A.R."/>
            <person name="Berdy B."/>
            <person name="Zhao S."/>
            <person name="Lieberman T.D."/>
            <person name="Swanson P.K."/>
            <person name="Smith M."/>
            <person name="Roesemann S."/>
            <person name="Alexander J.E."/>
            <person name="Rich S.A."/>
            <person name="Livny J."/>
            <person name="Vlamakis H."/>
            <person name="Clish C."/>
            <person name="Bullock K."/>
            <person name="Deik A."/>
            <person name="Scott J."/>
            <person name="Pierce K.A."/>
            <person name="Xavier R.J."/>
            <person name="Alm E.J."/>
        </authorList>
    </citation>
    <scope>NUCLEOTIDE SEQUENCE [LARGE SCALE GENOMIC DNA]</scope>
    <source>
        <strain evidence="2 3">BIOML-A2</strain>
    </source>
</reference>
<dbReference type="InterPro" id="IPR038404">
    <property type="entry name" value="TRAP_DctP_sf"/>
</dbReference>
<dbReference type="NCBIfam" id="NF037995">
    <property type="entry name" value="TRAP_S1"/>
    <property type="match status" value="1"/>
</dbReference>
<dbReference type="InterPro" id="IPR018389">
    <property type="entry name" value="DctP_fam"/>
</dbReference>
<dbReference type="RefSeq" id="WP_008865067.1">
    <property type="nucleotide sequence ID" value="NZ_CATXDL010000016.1"/>
</dbReference>
<accession>A0A6I3S2K7</accession>
<dbReference type="Gene3D" id="3.40.190.170">
    <property type="entry name" value="Bacterial extracellular solute-binding protein, family 7"/>
    <property type="match status" value="1"/>
</dbReference>
<name>A0A6I3S2K7_9BURK</name>
<evidence type="ECO:0000313" key="2">
    <source>
        <dbReference type="EMBL" id="MTU44103.1"/>
    </source>
</evidence>
<dbReference type="GO" id="GO:0055085">
    <property type="term" value="P:transmembrane transport"/>
    <property type="evidence" value="ECO:0007669"/>
    <property type="project" value="InterPro"/>
</dbReference>
<gene>
    <name evidence="2" type="ORF">GMD42_10920</name>
</gene>
<dbReference type="GeneID" id="43349918"/>
<dbReference type="PANTHER" id="PTHR33376">
    <property type="match status" value="1"/>
</dbReference>
<dbReference type="EMBL" id="WNCL01000046">
    <property type="protein sequence ID" value="MTU44103.1"/>
    <property type="molecule type" value="Genomic_DNA"/>
</dbReference>
<organism evidence="2 3">
    <name type="scientific">Parasutterella excrementihominis</name>
    <dbReference type="NCBI Taxonomy" id="487175"/>
    <lineage>
        <taxon>Bacteria</taxon>
        <taxon>Pseudomonadati</taxon>
        <taxon>Pseudomonadota</taxon>
        <taxon>Betaproteobacteria</taxon>
        <taxon>Burkholderiales</taxon>
        <taxon>Sutterellaceae</taxon>
        <taxon>Parasutterella</taxon>
    </lineage>
</organism>
<dbReference type="CDD" id="cd13678">
    <property type="entry name" value="PBP2_TRAP_DctP10"/>
    <property type="match status" value="1"/>
</dbReference>
<dbReference type="PANTHER" id="PTHR33376:SF4">
    <property type="entry name" value="SIALIC ACID-BINDING PERIPLASMIC PROTEIN SIAP"/>
    <property type="match status" value="1"/>
</dbReference>
<dbReference type="Pfam" id="PF03480">
    <property type="entry name" value="DctP"/>
    <property type="match status" value="1"/>
</dbReference>
<comment type="caution">
    <text evidence="2">The sequence shown here is derived from an EMBL/GenBank/DDBJ whole genome shotgun (WGS) entry which is preliminary data.</text>
</comment>